<dbReference type="KEGG" id="ttf:THTE_2937"/>
<evidence type="ECO:0000313" key="2">
    <source>
        <dbReference type="EMBL" id="ASV75539.1"/>
    </source>
</evidence>
<evidence type="ECO:0000256" key="1">
    <source>
        <dbReference type="SAM" id="MobiDB-lite"/>
    </source>
</evidence>
<dbReference type="AlphaFoldDB" id="A0A286RHV7"/>
<feature type="compositionally biased region" description="Basic and acidic residues" evidence="1">
    <location>
        <begin position="426"/>
        <end position="444"/>
    </location>
</feature>
<organism evidence="2 3">
    <name type="scientific">Thermogutta terrifontis</name>
    <dbReference type="NCBI Taxonomy" id="1331910"/>
    <lineage>
        <taxon>Bacteria</taxon>
        <taxon>Pseudomonadati</taxon>
        <taxon>Planctomycetota</taxon>
        <taxon>Planctomycetia</taxon>
        <taxon>Pirellulales</taxon>
        <taxon>Thermoguttaceae</taxon>
        <taxon>Thermogutta</taxon>
    </lineage>
</organism>
<feature type="compositionally biased region" description="Gly residues" evidence="1">
    <location>
        <begin position="468"/>
        <end position="483"/>
    </location>
</feature>
<reference evidence="2 3" key="1">
    <citation type="journal article" name="Front. Microbiol.">
        <title>Sugar Metabolism of the First Thermophilic Planctomycete Thermogutta terrifontis: Comparative Genomic and Transcriptomic Approaches.</title>
        <authorList>
            <person name="Elcheninov A.G."/>
            <person name="Menzel P."/>
            <person name="Gudbergsdottir S.R."/>
            <person name="Slesarev A.I."/>
            <person name="Kadnikov V.V."/>
            <person name="Krogh A."/>
            <person name="Bonch-Osmolovskaya E.A."/>
            <person name="Peng X."/>
            <person name="Kublanov I.V."/>
        </authorList>
    </citation>
    <scope>NUCLEOTIDE SEQUENCE [LARGE SCALE GENOMIC DNA]</scope>
    <source>
        <strain evidence="2 3">R1</strain>
    </source>
</reference>
<accession>A0A286RHV7</accession>
<dbReference type="Proteomes" id="UP000215086">
    <property type="component" value="Chromosome"/>
</dbReference>
<feature type="region of interest" description="Disordered" evidence="1">
    <location>
        <begin position="426"/>
        <end position="483"/>
    </location>
</feature>
<name>A0A286RHV7_9BACT</name>
<feature type="compositionally biased region" description="Basic and acidic residues" evidence="1">
    <location>
        <begin position="452"/>
        <end position="466"/>
    </location>
</feature>
<keyword evidence="3" id="KW-1185">Reference proteome</keyword>
<protein>
    <submittedName>
        <fullName evidence="2">Uncharacterized protein</fullName>
    </submittedName>
</protein>
<gene>
    <name evidence="2" type="ORF">THTE_2937</name>
</gene>
<sequence>MRVTPKPTTMFRKLVALAGVILLFWSGTLSHSEAAHHCPILSRLFRCCRGRVVQATPAIIPAHVIVIMGGVKDPETDKEIWEHNVAQVKKWLLVTPYKSVEAQSEENNRALIDKLVQEHEKTKFRSFKIFTGRDVTPQDIISYVNNLPVGRDDAVFVYVLSHGGTDTSKGERLCWFLKGPVESIQRKQDLLYADDLTNTITRKNPRLSLIVSDSCAQDFPVESFLASRHGEEKVRTPLRLPDGQLRFSIVTRAVPLWWYTRLDIILARGAGRWHINSVARDQSAVATNERKELPFTQTFVTVAQLPFAFEEEKIPNDCTNLALELQDVEKMIGGVKEPRTLSEVVKKVTWENLKEKEELNDQSTDSVVKMDASDVIGFLDQSARVAILSAWEYLKKEEMLTQDFAEFYPWLLLAKDKDGNDRSDIQKEWEELMASKKPKAEKSHAGSGTEASGEKIQEGKQEKEKGVSGSGEFLGPGQGKGQQ</sequence>
<evidence type="ECO:0000313" key="3">
    <source>
        <dbReference type="Proteomes" id="UP000215086"/>
    </source>
</evidence>
<proteinExistence type="predicted"/>
<dbReference type="EMBL" id="CP018477">
    <property type="protein sequence ID" value="ASV75539.1"/>
    <property type="molecule type" value="Genomic_DNA"/>
</dbReference>